<organism evidence="2 3">
    <name type="scientific">Massilia terrae</name>
    <dbReference type="NCBI Taxonomy" id="1811224"/>
    <lineage>
        <taxon>Bacteria</taxon>
        <taxon>Pseudomonadati</taxon>
        <taxon>Pseudomonadota</taxon>
        <taxon>Betaproteobacteria</taxon>
        <taxon>Burkholderiales</taxon>
        <taxon>Oxalobacteraceae</taxon>
        <taxon>Telluria group</taxon>
        <taxon>Massilia</taxon>
    </lineage>
</organism>
<keyword evidence="1" id="KW-0812">Transmembrane</keyword>
<proteinExistence type="predicted"/>
<feature type="transmembrane region" description="Helical" evidence="1">
    <location>
        <begin position="21"/>
        <end position="42"/>
    </location>
</feature>
<gene>
    <name evidence="2" type="ORF">NX778_06015</name>
</gene>
<comment type="caution">
    <text evidence="2">The sequence shown here is derived from an EMBL/GenBank/DDBJ whole genome shotgun (WGS) entry which is preliminary data.</text>
</comment>
<evidence type="ECO:0000313" key="2">
    <source>
        <dbReference type="EMBL" id="MCS0657620.1"/>
    </source>
</evidence>
<dbReference type="RefSeq" id="WP_258810758.1">
    <property type="nucleotide sequence ID" value="NZ_JANUGU010000001.1"/>
</dbReference>
<evidence type="ECO:0000313" key="3">
    <source>
        <dbReference type="Proteomes" id="UP001204621"/>
    </source>
</evidence>
<keyword evidence="1" id="KW-1133">Transmembrane helix</keyword>
<reference evidence="2 3" key="1">
    <citation type="submission" date="2022-08" db="EMBL/GenBank/DDBJ databases">
        <title>Reclassification of Massilia species as members of the genera Telluria, Duganella, Pseudoduganella, Mokoshia gen. nov. and Zemynaea gen. nov. using orthogonal and non-orthogonal genome-based approaches.</title>
        <authorList>
            <person name="Bowman J.P."/>
        </authorList>
    </citation>
    <scope>NUCLEOTIDE SEQUENCE [LARGE SCALE GENOMIC DNA]</scope>
    <source>
        <strain evidence="2 3">JCM 31606</strain>
    </source>
</reference>
<accession>A0ABT2CWP5</accession>
<dbReference type="Proteomes" id="UP001204621">
    <property type="component" value="Unassembled WGS sequence"/>
</dbReference>
<sequence>MSQQINLYNPDFEQKKKLFGAFALSQALVLLVVGVLGMTVYAQRSVADLQKQADAGAARVAKKKAQLAMVAVEFGPRGKSPELEAEAADAEAQLASLKRISDVIDRGDLGNATGYSEYFKALARQHVDGLWLTGLAITGAGCDIGVRGKATDPSLLPGFLSRLTQEKIMQGKAFGSLQITEPGQMQSASAAPADAKEAAKNSKPAAAGFVEFSLQSKSEGAQS</sequence>
<evidence type="ECO:0008006" key="4">
    <source>
        <dbReference type="Google" id="ProtNLM"/>
    </source>
</evidence>
<name>A0ABT2CWP5_9BURK</name>
<evidence type="ECO:0000256" key="1">
    <source>
        <dbReference type="SAM" id="Phobius"/>
    </source>
</evidence>
<dbReference type="EMBL" id="JANUGU010000001">
    <property type="protein sequence ID" value="MCS0657620.1"/>
    <property type="molecule type" value="Genomic_DNA"/>
</dbReference>
<keyword evidence="3" id="KW-1185">Reference proteome</keyword>
<keyword evidence="1" id="KW-0472">Membrane</keyword>
<protein>
    <recommendedName>
        <fullName evidence="4">MSHA biogenesis protein MshI</fullName>
    </recommendedName>
</protein>